<dbReference type="OrthoDB" id="408631at2759"/>
<dbReference type="InterPro" id="IPR029058">
    <property type="entry name" value="AB_hydrolase_fold"/>
</dbReference>
<gene>
    <name evidence="3" type="ORF">AWJ20_4452</name>
</gene>
<reference evidence="3 4" key="1">
    <citation type="submission" date="2016-02" db="EMBL/GenBank/DDBJ databases">
        <title>Complete genome sequence and transcriptome regulation of the pentose utilising yeast Sugiyamaella lignohabitans.</title>
        <authorList>
            <person name="Bellasio M."/>
            <person name="Peymann A."/>
            <person name="Valli M."/>
            <person name="Sipitzky M."/>
            <person name="Graf A."/>
            <person name="Sauer M."/>
            <person name="Marx H."/>
            <person name="Mattanovich D."/>
        </authorList>
    </citation>
    <scope>NUCLEOTIDE SEQUENCE [LARGE SCALE GENOMIC DNA]</scope>
    <source>
        <strain evidence="3 4">CBS 10342</strain>
    </source>
</reference>
<dbReference type="Gene3D" id="3.40.50.1820">
    <property type="entry name" value="alpha/beta hydrolase"/>
    <property type="match status" value="1"/>
</dbReference>
<keyword evidence="4" id="KW-1185">Reference proteome</keyword>
<dbReference type="PANTHER" id="PTHR48081">
    <property type="entry name" value="AB HYDROLASE SUPERFAMILY PROTEIN C4A8.06C"/>
    <property type="match status" value="1"/>
</dbReference>
<dbReference type="InterPro" id="IPR050300">
    <property type="entry name" value="GDXG_lipolytic_enzyme"/>
</dbReference>
<evidence type="ECO:0000259" key="2">
    <source>
        <dbReference type="Pfam" id="PF07859"/>
    </source>
</evidence>
<dbReference type="EMBL" id="CP014500">
    <property type="protein sequence ID" value="ANB11631.1"/>
    <property type="molecule type" value="Genomic_DNA"/>
</dbReference>
<dbReference type="Proteomes" id="UP000189580">
    <property type="component" value="Chromosome c"/>
</dbReference>
<sequence>MTAETDISKTFNSVSEKLEIPTKSTLESTNNTSDMSVQQAIPPAPYQIDPSIIGKFDKEYVNFFNSHLTRATNLLYTHLGNLQEIKAGGNVIPGQSPLAPLKSTYDIQIPRKYTKADTTIPARVFVPVGEAPEKGWPCTVWYHGGGWVLGSIDTENSYCSHIADNAKCIVISVDYRLAPEFPFPACIDDSYEALLHIYENASKFNIDNSKIAVAGSSAGGNISAVLTHKYASDPISKSYHPLAFQLLIVPVCDNTADSDTHLSYKEFRNTVQLPRDKMFWYRNLYLPNKEDWNNPVASPYFYPAESFKNCPPAFIAVAACDVLRTEGEEYAAKLQEAGVDAELVIYPGVPHTVMVMDDVLTQGRRLVKETTGALKNAFYNN</sequence>
<protein>
    <submittedName>
        <fullName evidence="3">Putative esterase</fullName>
    </submittedName>
</protein>
<proteinExistence type="predicted"/>
<dbReference type="GO" id="GO:0016787">
    <property type="term" value="F:hydrolase activity"/>
    <property type="evidence" value="ECO:0007669"/>
    <property type="project" value="UniProtKB-KW"/>
</dbReference>
<dbReference type="KEGG" id="slb:AWJ20_4452"/>
<dbReference type="AlphaFoldDB" id="A0A161HG22"/>
<evidence type="ECO:0000256" key="1">
    <source>
        <dbReference type="ARBA" id="ARBA00022801"/>
    </source>
</evidence>
<dbReference type="InterPro" id="IPR013094">
    <property type="entry name" value="AB_hydrolase_3"/>
</dbReference>
<feature type="domain" description="Alpha/beta hydrolase fold-3" evidence="2">
    <location>
        <begin position="140"/>
        <end position="354"/>
    </location>
</feature>
<evidence type="ECO:0000313" key="4">
    <source>
        <dbReference type="Proteomes" id="UP000189580"/>
    </source>
</evidence>
<organism evidence="3 4">
    <name type="scientific">Sugiyamaella lignohabitans</name>
    <dbReference type="NCBI Taxonomy" id="796027"/>
    <lineage>
        <taxon>Eukaryota</taxon>
        <taxon>Fungi</taxon>
        <taxon>Dikarya</taxon>
        <taxon>Ascomycota</taxon>
        <taxon>Saccharomycotina</taxon>
        <taxon>Dipodascomycetes</taxon>
        <taxon>Dipodascales</taxon>
        <taxon>Trichomonascaceae</taxon>
        <taxon>Sugiyamaella</taxon>
    </lineage>
</organism>
<dbReference type="Pfam" id="PF07859">
    <property type="entry name" value="Abhydrolase_3"/>
    <property type="match status" value="1"/>
</dbReference>
<dbReference type="GeneID" id="30036586"/>
<dbReference type="SUPFAM" id="SSF53474">
    <property type="entry name" value="alpha/beta-Hydrolases"/>
    <property type="match status" value="1"/>
</dbReference>
<accession>A0A161HG22</accession>
<name>A0A161HG22_9ASCO</name>
<dbReference type="RefSeq" id="XP_018734108.1">
    <property type="nucleotide sequence ID" value="XM_018881523.1"/>
</dbReference>
<evidence type="ECO:0000313" key="3">
    <source>
        <dbReference type="EMBL" id="ANB11631.1"/>
    </source>
</evidence>
<keyword evidence="1" id="KW-0378">Hydrolase</keyword>
<dbReference type="PANTHER" id="PTHR48081:SF8">
    <property type="entry name" value="ALPHA_BETA HYDROLASE FOLD-3 DOMAIN-CONTAINING PROTEIN-RELATED"/>
    <property type="match status" value="1"/>
</dbReference>